<evidence type="ECO:0000256" key="4">
    <source>
        <dbReference type="ARBA" id="ARBA00022801"/>
    </source>
</evidence>
<dbReference type="STRING" id="562729.RNAN_1787"/>
<evidence type="ECO:0000256" key="5">
    <source>
        <dbReference type="ARBA" id="ARBA00093760"/>
    </source>
</evidence>
<dbReference type="GO" id="GO:0003677">
    <property type="term" value="F:DNA binding"/>
    <property type="evidence" value="ECO:0007669"/>
    <property type="project" value="InterPro"/>
</dbReference>
<dbReference type="GO" id="GO:0009036">
    <property type="term" value="F:type II site-specific deoxyribonuclease activity"/>
    <property type="evidence" value="ECO:0007669"/>
    <property type="project" value="InterPro"/>
</dbReference>
<dbReference type="RefSeq" id="WP_008220808.1">
    <property type="nucleotide sequence ID" value="NZ_BAFK01000008.1"/>
</dbReference>
<evidence type="ECO:0000256" key="3">
    <source>
        <dbReference type="ARBA" id="ARBA00022759"/>
    </source>
</evidence>
<evidence type="ECO:0000313" key="7">
    <source>
        <dbReference type="EMBL" id="GAB58799.1"/>
    </source>
</evidence>
<dbReference type="AlphaFoldDB" id="I1DXM1"/>
<keyword evidence="4" id="KW-0378">Hydrolase</keyword>
<proteinExistence type="predicted"/>
<sequence length="250" mass="28842">MIQEKREQIKEILSQCVKGAIDRTKKKIEAEKSHKPFHQALLTEDIVRISSFERSFSTSFGQGPIEKISELVAIENGFEAKRQKETLLNLYKGAVDEVERISSALRAGNQRPNWSKEIQTLSAFNKGDTVIRRVISDLWLKKGDKEYFFSIKTVTPNLDQSEIAKKDMLLLKAENTNYNTFFALYYNPNGKNRADYNHSFPMKMFDMHQDECVLIGEDYWNFIGGEGAYEDLLDIFSEVGEQTKKTLLNF</sequence>
<evidence type="ECO:0000256" key="1">
    <source>
        <dbReference type="ARBA" id="ARBA00022722"/>
    </source>
</evidence>
<evidence type="ECO:0000256" key="2">
    <source>
        <dbReference type="ARBA" id="ARBA00022747"/>
    </source>
</evidence>
<organism evidence="7 8">
    <name type="scientific">Rheinheimera nanhaiensis E407-8</name>
    <dbReference type="NCBI Taxonomy" id="562729"/>
    <lineage>
        <taxon>Bacteria</taxon>
        <taxon>Pseudomonadati</taxon>
        <taxon>Pseudomonadota</taxon>
        <taxon>Gammaproteobacteria</taxon>
        <taxon>Chromatiales</taxon>
        <taxon>Chromatiaceae</taxon>
        <taxon>Rheinheimera</taxon>
    </lineage>
</organism>
<dbReference type="REBASE" id="57525">
    <property type="entry name" value="RnaE4078ORF1786P"/>
</dbReference>
<dbReference type="Proteomes" id="UP000004374">
    <property type="component" value="Unassembled WGS sequence"/>
</dbReference>
<comment type="caution">
    <text evidence="7">The sequence shown here is derived from an EMBL/GenBank/DDBJ whole genome shotgun (WGS) entry which is preliminary data.</text>
</comment>
<evidence type="ECO:0000256" key="6">
    <source>
        <dbReference type="ARBA" id="ARBA00093790"/>
    </source>
</evidence>
<accession>I1DXM1</accession>
<dbReference type="InterPro" id="IPR019045">
    <property type="entry name" value="Restrct_endonuc_II_HinfI"/>
</dbReference>
<keyword evidence="3" id="KW-0255">Endonuclease</keyword>
<comment type="catalytic activity">
    <reaction evidence="5">
        <text>Endonucleolytic cleavage of DNA to give specific double-stranded fragments with terminal 5'-phosphates.</text>
        <dbReference type="EC" id="3.1.21.4"/>
    </reaction>
</comment>
<dbReference type="Pfam" id="PF09520">
    <property type="entry name" value="RE_TdeIII"/>
    <property type="match status" value="1"/>
</dbReference>
<reference evidence="7 8" key="1">
    <citation type="journal article" date="2012" name="J. Bacteriol.">
        <title>Genome Sequence of the Protease-Producing Bacterium Rheinheimera nanhaiensis E407-8T, Isolated from Deep-Sea Sediment of the South China Sea.</title>
        <authorList>
            <person name="Zhang X.-Y."/>
            <person name="Zhang Y.-J."/>
            <person name="Qin Q.-L."/>
            <person name="Xie B.-B."/>
            <person name="Chen X.-L."/>
            <person name="Zhou B.-C."/>
            <person name="Zhang Y.-Z."/>
        </authorList>
    </citation>
    <scope>NUCLEOTIDE SEQUENCE [LARGE SCALE GENOMIC DNA]</scope>
    <source>
        <strain evidence="7 8">E407-8</strain>
    </source>
</reference>
<gene>
    <name evidence="7" type="ORF">RNAN_1787</name>
</gene>
<dbReference type="GO" id="GO:0009307">
    <property type="term" value="P:DNA restriction-modification system"/>
    <property type="evidence" value="ECO:0007669"/>
    <property type="project" value="InterPro"/>
</dbReference>
<dbReference type="EC" id="3.1.21.4" evidence="6"/>
<dbReference type="OrthoDB" id="451919at2"/>
<evidence type="ECO:0000313" key="8">
    <source>
        <dbReference type="Proteomes" id="UP000004374"/>
    </source>
</evidence>
<keyword evidence="1" id="KW-0540">Nuclease</keyword>
<keyword evidence="2" id="KW-0680">Restriction system</keyword>
<keyword evidence="8" id="KW-1185">Reference proteome</keyword>
<dbReference type="EMBL" id="BAFK01000008">
    <property type="protein sequence ID" value="GAB58799.1"/>
    <property type="molecule type" value="Genomic_DNA"/>
</dbReference>
<protein>
    <recommendedName>
        <fullName evidence="6">type II site-specific deoxyribonuclease</fullName>
        <ecNumber evidence="6">3.1.21.4</ecNumber>
    </recommendedName>
</protein>
<name>I1DXM1_9GAMM</name>